<evidence type="ECO:0000313" key="6">
    <source>
        <dbReference type="Proteomes" id="UP000053201"/>
    </source>
</evidence>
<evidence type="ECO:0000313" key="5">
    <source>
        <dbReference type="EMBL" id="KND04224.1"/>
    </source>
</evidence>
<evidence type="ECO:0000256" key="2">
    <source>
        <dbReference type="ARBA" id="ARBA00023012"/>
    </source>
</evidence>
<keyword evidence="6" id="KW-1185">Reference proteome</keyword>
<dbReference type="PROSITE" id="PS50110">
    <property type="entry name" value="RESPONSE_REGULATORY"/>
    <property type="match status" value="1"/>
</dbReference>
<dbReference type="CDD" id="cd17546">
    <property type="entry name" value="REC_hyHK_CKI1_RcsC-like"/>
    <property type="match status" value="1"/>
</dbReference>
<dbReference type="GO" id="GO:0000160">
    <property type="term" value="P:phosphorelay signal transduction system"/>
    <property type="evidence" value="ECO:0007669"/>
    <property type="project" value="UniProtKB-KW"/>
</dbReference>
<keyword evidence="1 3" id="KW-0597">Phosphoprotein</keyword>
<organism evidence="5 6">
    <name type="scientific">Spizellomyces punctatus (strain DAOM BR117)</name>
    <dbReference type="NCBI Taxonomy" id="645134"/>
    <lineage>
        <taxon>Eukaryota</taxon>
        <taxon>Fungi</taxon>
        <taxon>Fungi incertae sedis</taxon>
        <taxon>Chytridiomycota</taxon>
        <taxon>Chytridiomycota incertae sedis</taxon>
        <taxon>Chytridiomycetes</taxon>
        <taxon>Spizellomycetales</taxon>
        <taxon>Spizellomycetaceae</taxon>
        <taxon>Spizellomyces</taxon>
    </lineage>
</organism>
<protein>
    <recommendedName>
        <fullName evidence="4">Response regulatory domain-containing protein</fullName>
    </recommendedName>
</protein>
<dbReference type="OMA" id="MDGMECV"/>
<sequence>MALSEGLRNLKVAVVDDNEINHKIMCKILYKFLGLNESQVDLFLNGQMCLHALARARYDLILLDIEMPVLDGCQTAIQIRHPRPAILDVNRSIPIIAVTTNAKEHQRQHYLSLGMDAVVGKPIVEPLQFIGLLKCVLAGQKGGE</sequence>
<dbReference type="Gene3D" id="3.40.50.2300">
    <property type="match status" value="1"/>
</dbReference>
<gene>
    <name evidence="5" type="ORF">SPPG_01656</name>
</gene>
<dbReference type="InterPro" id="IPR011006">
    <property type="entry name" value="CheY-like_superfamily"/>
</dbReference>
<evidence type="ECO:0000259" key="4">
    <source>
        <dbReference type="PROSITE" id="PS50110"/>
    </source>
</evidence>
<feature type="domain" description="Response regulatory" evidence="4">
    <location>
        <begin position="11"/>
        <end position="136"/>
    </location>
</feature>
<dbReference type="PANTHER" id="PTHR45339:SF1">
    <property type="entry name" value="HYBRID SIGNAL TRANSDUCTION HISTIDINE KINASE J"/>
    <property type="match status" value="1"/>
</dbReference>
<dbReference type="RefSeq" id="XP_016612263.1">
    <property type="nucleotide sequence ID" value="XM_016749976.1"/>
</dbReference>
<reference evidence="5 6" key="1">
    <citation type="submission" date="2009-08" db="EMBL/GenBank/DDBJ databases">
        <title>The Genome Sequence of Spizellomyces punctatus strain DAOM BR117.</title>
        <authorList>
            <consortium name="The Broad Institute Genome Sequencing Platform"/>
            <person name="Russ C."/>
            <person name="Cuomo C."/>
            <person name="Shea T."/>
            <person name="Young S.K."/>
            <person name="Zeng Q."/>
            <person name="Koehrsen M."/>
            <person name="Haas B."/>
            <person name="Borodovsky M."/>
            <person name="Guigo R."/>
            <person name="Alvarado L."/>
            <person name="Berlin A."/>
            <person name="Bochicchio J."/>
            <person name="Borenstein D."/>
            <person name="Chapman S."/>
            <person name="Chen Z."/>
            <person name="Engels R."/>
            <person name="Freedman E."/>
            <person name="Gellesch M."/>
            <person name="Goldberg J."/>
            <person name="Griggs A."/>
            <person name="Gujja S."/>
            <person name="Heiman D."/>
            <person name="Hepburn T."/>
            <person name="Howarth C."/>
            <person name="Jen D."/>
            <person name="Larson L."/>
            <person name="Lewis B."/>
            <person name="Mehta T."/>
            <person name="Park D."/>
            <person name="Pearson M."/>
            <person name="Roberts A."/>
            <person name="Saif S."/>
            <person name="Shenoy N."/>
            <person name="Sisk P."/>
            <person name="Stolte C."/>
            <person name="Sykes S."/>
            <person name="Thomson T."/>
            <person name="Walk T."/>
            <person name="White J."/>
            <person name="Yandava C."/>
            <person name="Burger G."/>
            <person name="Gray M.W."/>
            <person name="Holland P.W.H."/>
            <person name="King N."/>
            <person name="Lang F.B.F."/>
            <person name="Roger A.J."/>
            <person name="Ruiz-Trillo I."/>
            <person name="Lander E."/>
            <person name="Nusbaum C."/>
        </authorList>
    </citation>
    <scope>NUCLEOTIDE SEQUENCE [LARGE SCALE GENOMIC DNA]</scope>
    <source>
        <strain evidence="5 6">DAOM BR117</strain>
    </source>
</reference>
<evidence type="ECO:0000256" key="1">
    <source>
        <dbReference type="ARBA" id="ARBA00022553"/>
    </source>
</evidence>
<dbReference type="InterPro" id="IPR001789">
    <property type="entry name" value="Sig_transdc_resp-reg_receiver"/>
</dbReference>
<dbReference type="EMBL" id="KQ257451">
    <property type="protein sequence ID" value="KND04224.1"/>
    <property type="molecule type" value="Genomic_DNA"/>
</dbReference>
<name>A0A0L0HTN2_SPIPD</name>
<proteinExistence type="predicted"/>
<dbReference type="Pfam" id="PF00072">
    <property type="entry name" value="Response_reg"/>
    <property type="match status" value="1"/>
</dbReference>
<dbReference type="AlphaFoldDB" id="A0A0L0HTN2"/>
<dbReference type="InParanoid" id="A0A0L0HTN2"/>
<keyword evidence="2" id="KW-0902">Two-component regulatory system</keyword>
<accession>A0A0L0HTN2</accession>
<dbReference type="GeneID" id="27685307"/>
<dbReference type="VEuPathDB" id="FungiDB:SPPG_01656"/>
<evidence type="ECO:0000256" key="3">
    <source>
        <dbReference type="PROSITE-ProRule" id="PRU00169"/>
    </source>
</evidence>
<dbReference type="eggNOG" id="KOG0519">
    <property type="taxonomic scope" value="Eukaryota"/>
</dbReference>
<dbReference type="SUPFAM" id="SSF52172">
    <property type="entry name" value="CheY-like"/>
    <property type="match status" value="1"/>
</dbReference>
<dbReference type="PANTHER" id="PTHR45339">
    <property type="entry name" value="HYBRID SIGNAL TRANSDUCTION HISTIDINE KINASE J"/>
    <property type="match status" value="1"/>
</dbReference>
<dbReference type="SMART" id="SM00448">
    <property type="entry name" value="REC"/>
    <property type="match status" value="1"/>
</dbReference>
<dbReference type="Proteomes" id="UP000053201">
    <property type="component" value="Unassembled WGS sequence"/>
</dbReference>
<dbReference type="STRING" id="645134.A0A0L0HTN2"/>
<dbReference type="OrthoDB" id="21225at2759"/>
<feature type="modified residue" description="4-aspartylphosphate" evidence="3">
    <location>
        <position position="64"/>
    </location>
</feature>